<dbReference type="InterPro" id="IPR043160">
    <property type="entry name" value="Dynein_C_barrel"/>
</dbReference>
<dbReference type="GO" id="GO:0051959">
    <property type="term" value="F:dynein light intermediate chain binding"/>
    <property type="evidence" value="ECO:0007669"/>
    <property type="project" value="InterPro"/>
</dbReference>
<feature type="compositionally biased region" description="Polar residues" evidence="1">
    <location>
        <begin position="953"/>
        <end position="968"/>
    </location>
</feature>
<dbReference type="EMBL" id="VXIV02003208">
    <property type="protein sequence ID" value="KAF6019877.1"/>
    <property type="molecule type" value="Genomic_DNA"/>
</dbReference>
<dbReference type="InterPro" id="IPR041228">
    <property type="entry name" value="Dynein_C"/>
</dbReference>
<dbReference type="InterPro" id="IPR027417">
    <property type="entry name" value="P-loop_NTPase"/>
</dbReference>
<dbReference type="AlphaFoldDB" id="A0A7J7J220"/>
<dbReference type="Gene3D" id="1.20.1270.280">
    <property type="match status" value="1"/>
</dbReference>
<feature type="compositionally biased region" description="Low complexity" evidence="1">
    <location>
        <begin position="791"/>
        <end position="807"/>
    </location>
</feature>
<dbReference type="Pfam" id="PF18199">
    <property type="entry name" value="Dynein_C"/>
    <property type="match status" value="1"/>
</dbReference>
<dbReference type="GO" id="GO:0007018">
    <property type="term" value="P:microtubule-based movement"/>
    <property type="evidence" value="ECO:0007669"/>
    <property type="project" value="InterPro"/>
</dbReference>
<gene>
    <name evidence="3" type="ORF">EB796_021848</name>
</gene>
<protein>
    <recommendedName>
        <fullName evidence="2">Dynein heavy chain C-terminal domain-containing protein</fullName>
    </recommendedName>
</protein>
<organism evidence="3 4">
    <name type="scientific">Bugula neritina</name>
    <name type="common">Brown bryozoan</name>
    <name type="synonym">Sertularia neritina</name>
    <dbReference type="NCBI Taxonomy" id="10212"/>
    <lineage>
        <taxon>Eukaryota</taxon>
        <taxon>Metazoa</taxon>
        <taxon>Spiralia</taxon>
        <taxon>Lophotrochozoa</taxon>
        <taxon>Bryozoa</taxon>
        <taxon>Gymnolaemata</taxon>
        <taxon>Cheilostomatida</taxon>
        <taxon>Flustrina</taxon>
        <taxon>Buguloidea</taxon>
        <taxon>Bugulidae</taxon>
        <taxon>Bugula</taxon>
    </lineage>
</organism>
<reference evidence="3" key="1">
    <citation type="submission" date="2020-06" db="EMBL/GenBank/DDBJ databases">
        <title>Draft genome of Bugula neritina, a colonial animal packing powerful symbionts and potential medicines.</title>
        <authorList>
            <person name="Rayko M."/>
        </authorList>
    </citation>
    <scope>NUCLEOTIDE SEQUENCE [LARGE SCALE GENOMIC DNA]</scope>
    <source>
        <strain evidence="3">Kwan_BN1</strain>
    </source>
</reference>
<sequence>MPAEATQPVAYDQVKAYVSTHNLATMILLPTANTYTHSTAKIDLDFVTLLSEAAKSRNIEFSYVTMADGCSSNLDNLLDLATKTESESWFLIDKLHLAPSSVLQIILKRLQTAVRTKDTDEPVPQLTIWITSEPFEALPGNLLESVVSISWHYVTKEFFGDGEPKASSAPLALFTDSLNRGIVSSMKLLPEKLWLKVGEQLQSIKVFTFAIAIVHGLFSSRQIVGTAGFSQWYPFCSVQMIEAVQIAISPLFSELDEQLMLENKIAYISQNVFSRVMASEADQSLALNLSNTVLRGVVFNTVGVLKFGDYDIPLPPANVEPMDYYKWFEDKQSSAELSTISAIGLHTGAQKQHDRYRSVKFLEELDKLTEAQNADCIETAVLPAEVGSSDLSVNVSQLNMICLNCLERLPPMIELGNLATVSASSQYNFPYHPPSAYSDTSTAKGLMPESIGHILLQECFYMNALLCHIRQTLYDITEAIISGADGLPMRHLSAIKTLAQENVPLSWTHPDLQPSTHTLFSWLEDLNKRHAQMRVWNKSGMVPKPRLQQGKLVIDDNYQFHGRLKSVWLGGLFNPLGLLTALRHEKAILGGVLIDQVSLICEPLSLDQQNEGDLNVEGLHIQAAEWDNDTGSIVKSDSYVSQMPTICVRAVTEQEMFAKQSETGETGTEVGKEEREVSEKEQYFYYNCPIFTTKNHLKLVGHLPLKTKTDPIEWEVAYTCLLLDKGVPDNYVRRHQLIYPAKVQDLQVAQSEADTADYLTRLNTALQSTVAGSKQQQTTKMPTPPSQLSYKALTPKAAPLPPSLALTRHGGHGRSDIQAAKSTDSGANSRRASRASVFKSINADGKISRLSTPVSVSDQQNSDSLSTTRRKASMAQKGTPRGSRSSIPAQTGSKTSSKKNSRSSSANQSPALNSPATGQSPKLANSPKASPKGTPSPAGNSSPATAQVKDNETASLSKNETGESTEAQ</sequence>
<feature type="domain" description="Dynein heavy chain C-terminal" evidence="2">
    <location>
        <begin position="397"/>
        <end position="722"/>
    </location>
</feature>
<feature type="compositionally biased region" description="Polar residues" evidence="1">
    <location>
        <begin position="882"/>
        <end position="892"/>
    </location>
</feature>
<feature type="region of interest" description="Disordered" evidence="1">
    <location>
        <begin position="768"/>
        <end position="834"/>
    </location>
</feature>
<feature type="compositionally biased region" description="Polar residues" evidence="1">
    <location>
        <begin position="768"/>
        <end position="789"/>
    </location>
</feature>
<dbReference type="OrthoDB" id="14187at2759"/>
<dbReference type="PANTHER" id="PTHR46961:SF21">
    <property type="entry name" value="LOW QUALITY PROTEIN: DYNEIN BETA CHAIN, FLAGELLAR OUTER ARM-LIKE"/>
    <property type="match status" value="1"/>
</dbReference>
<feature type="compositionally biased region" description="Polar residues" evidence="1">
    <location>
        <begin position="906"/>
        <end position="923"/>
    </location>
</feature>
<evidence type="ECO:0000259" key="2">
    <source>
        <dbReference type="Pfam" id="PF18199"/>
    </source>
</evidence>
<proteinExistence type="predicted"/>
<evidence type="ECO:0000313" key="4">
    <source>
        <dbReference type="Proteomes" id="UP000593567"/>
    </source>
</evidence>
<name>A0A7J7J220_BUGNE</name>
<dbReference type="GO" id="GO:0030286">
    <property type="term" value="C:dynein complex"/>
    <property type="evidence" value="ECO:0007669"/>
    <property type="project" value="InterPro"/>
</dbReference>
<dbReference type="PANTHER" id="PTHR46961">
    <property type="entry name" value="DYNEIN HEAVY CHAIN 1, AXONEMAL-LIKE PROTEIN"/>
    <property type="match status" value="1"/>
</dbReference>
<accession>A0A7J7J220</accession>
<evidence type="ECO:0000313" key="3">
    <source>
        <dbReference type="EMBL" id="KAF6019877.1"/>
    </source>
</evidence>
<dbReference type="GO" id="GO:0045505">
    <property type="term" value="F:dynein intermediate chain binding"/>
    <property type="evidence" value="ECO:0007669"/>
    <property type="project" value="InterPro"/>
</dbReference>
<evidence type="ECO:0000256" key="1">
    <source>
        <dbReference type="SAM" id="MobiDB-lite"/>
    </source>
</evidence>
<keyword evidence="4" id="KW-1185">Reference proteome</keyword>
<feature type="compositionally biased region" description="Polar residues" evidence="1">
    <location>
        <begin position="850"/>
        <end position="867"/>
    </location>
</feature>
<comment type="caution">
    <text evidence="3">The sequence shown here is derived from an EMBL/GenBank/DDBJ whole genome shotgun (WGS) entry which is preliminary data.</text>
</comment>
<dbReference type="Gene3D" id="3.40.50.300">
    <property type="entry name" value="P-loop containing nucleotide triphosphate hydrolases"/>
    <property type="match status" value="1"/>
</dbReference>
<dbReference type="Proteomes" id="UP000593567">
    <property type="component" value="Unassembled WGS sequence"/>
</dbReference>
<dbReference type="Gene3D" id="3.10.490.20">
    <property type="match status" value="1"/>
</dbReference>
<feature type="region of interest" description="Disordered" evidence="1">
    <location>
        <begin position="850"/>
        <end position="968"/>
    </location>
</feature>
<dbReference type="InterPro" id="IPR026983">
    <property type="entry name" value="DHC"/>
</dbReference>